<dbReference type="RefSeq" id="XP_024717790.1">
    <property type="nucleotide sequence ID" value="XM_024863719.1"/>
</dbReference>
<dbReference type="Proteomes" id="UP000241818">
    <property type="component" value="Unassembled WGS sequence"/>
</dbReference>
<keyword evidence="2" id="KW-1185">Reference proteome</keyword>
<reference evidence="1 2" key="1">
    <citation type="journal article" date="2018" name="New Phytol.">
        <title>Comparative genomics and transcriptomics depict ericoid mycorrhizal fungi as versatile saprotrophs and plant mutualists.</title>
        <authorList>
            <person name="Martino E."/>
            <person name="Morin E."/>
            <person name="Grelet G.A."/>
            <person name="Kuo A."/>
            <person name="Kohler A."/>
            <person name="Daghino S."/>
            <person name="Barry K.W."/>
            <person name="Cichocki N."/>
            <person name="Clum A."/>
            <person name="Dockter R.B."/>
            <person name="Hainaut M."/>
            <person name="Kuo R.C."/>
            <person name="LaButti K."/>
            <person name="Lindahl B.D."/>
            <person name="Lindquist E.A."/>
            <person name="Lipzen A."/>
            <person name="Khouja H.R."/>
            <person name="Magnuson J."/>
            <person name="Murat C."/>
            <person name="Ohm R.A."/>
            <person name="Singer S.W."/>
            <person name="Spatafora J.W."/>
            <person name="Wang M."/>
            <person name="Veneault-Fourrey C."/>
            <person name="Henrissat B."/>
            <person name="Grigoriev I.V."/>
            <person name="Martin F.M."/>
            <person name="Perotto S."/>
        </authorList>
    </citation>
    <scope>NUCLEOTIDE SEQUENCE [LARGE SCALE GENOMIC DNA]</scope>
    <source>
        <strain evidence="1 2">ATCC 22711</strain>
    </source>
</reference>
<evidence type="ECO:0000313" key="2">
    <source>
        <dbReference type="Proteomes" id="UP000241818"/>
    </source>
</evidence>
<evidence type="ECO:0000313" key="1">
    <source>
        <dbReference type="EMBL" id="PSS10611.1"/>
    </source>
</evidence>
<sequence>MPSGYVLLTGAGVRVVACYSGPEVNTANARATTTSVSLNRAAALGFEHHEEDGIHLICATVRTSSFHFVNFGIYFPFASPMPHGIEVTP</sequence>
<protein>
    <submittedName>
        <fullName evidence="1">Uncharacterized protein</fullName>
    </submittedName>
</protein>
<proteinExistence type="predicted"/>
<organism evidence="1 2">
    <name type="scientific">Amorphotheca resinae ATCC 22711</name>
    <dbReference type="NCBI Taxonomy" id="857342"/>
    <lineage>
        <taxon>Eukaryota</taxon>
        <taxon>Fungi</taxon>
        <taxon>Dikarya</taxon>
        <taxon>Ascomycota</taxon>
        <taxon>Pezizomycotina</taxon>
        <taxon>Leotiomycetes</taxon>
        <taxon>Helotiales</taxon>
        <taxon>Amorphothecaceae</taxon>
        <taxon>Amorphotheca</taxon>
    </lineage>
</organism>
<dbReference type="InParanoid" id="A0A2T3AT35"/>
<dbReference type="AlphaFoldDB" id="A0A2T3AT35"/>
<gene>
    <name evidence="1" type="ORF">M430DRAFT_176728</name>
</gene>
<accession>A0A2T3AT35</accession>
<dbReference type="EMBL" id="KZ679016">
    <property type="protein sequence ID" value="PSS10611.1"/>
    <property type="molecule type" value="Genomic_DNA"/>
</dbReference>
<name>A0A2T3AT35_AMORE</name>
<dbReference type="GeneID" id="36571800"/>